<sequence>MRFLLVPLVVILLAMIPKSAEAQSDRFMTDDTLPWIHFSWSSGNLGGRLIEKTAMIVPLKIEELPYAFEAQFDLGACSTMIYGKAFAPYLAMASDIREKIDTTQTVFLQGASYPCFADLSIQLDGVEFPNRRVVFFEDFGTEMTKDSLCTSTIKHIGTIAADLFEGKILIIDYKNQRLCGIESLPSDWEQRVEFVDIEYVKESNLVFLPLQIGDITYRVMFDTGSSIFPLLSSLSKIARISNPDRCVDSLTVLSWGKPVDVYGYIPDVKIMLGKEELDNSLPVYGSDMLNDKNLDRSGYWGLTGNRYFLDKTIVIDYKNRRFGILKE</sequence>
<proteinExistence type="predicted"/>
<protein>
    <recommendedName>
        <fullName evidence="4">Aspartyl protease</fullName>
    </recommendedName>
</protein>
<comment type="caution">
    <text evidence="2">The sequence shown here is derived from an EMBL/GenBank/DDBJ whole genome shotgun (WGS) entry which is preliminary data.</text>
</comment>
<feature type="chain" id="PRO_5013089879" description="Aspartyl protease" evidence="1">
    <location>
        <begin position="23"/>
        <end position="327"/>
    </location>
</feature>
<dbReference type="EMBL" id="MNQH01000001">
    <property type="protein sequence ID" value="OKY96761.1"/>
    <property type="molecule type" value="Genomic_DNA"/>
</dbReference>
<reference evidence="2 3" key="1">
    <citation type="journal article" date="2016" name="Nat. Biotechnol.">
        <title>Measurement of bacterial replication rates in microbial communities.</title>
        <authorList>
            <person name="Brown C.T."/>
            <person name="Olm M.R."/>
            <person name="Thomas B.C."/>
            <person name="Banfield J.F."/>
        </authorList>
    </citation>
    <scope>NUCLEOTIDE SEQUENCE [LARGE SCALE GENOMIC DNA]</scope>
    <source>
        <strain evidence="2">CAG:67_53_122</strain>
    </source>
</reference>
<evidence type="ECO:0000256" key="1">
    <source>
        <dbReference type="SAM" id="SignalP"/>
    </source>
</evidence>
<dbReference type="RefSeq" id="WP_278338933.1">
    <property type="nucleotide sequence ID" value="NZ_BAAFLA010000005.1"/>
</dbReference>
<feature type="signal peptide" evidence="1">
    <location>
        <begin position="1"/>
        <end position="22"/>
    </location>
</feature>
<name>A0A1Q6FD28_9BACT</name>
<accession>A0A1Q6FD28</accession>
<evidence type="ECO:0000313" key="2">
    <source>
        <dbReference type="EMBL" id="OKY96761.1"/>
    </source>
</evidence>
<dbReference type="Gene3D" id="2.40.70.10">
    <property type="entry name" value="Acid Proteases"/>
    <property type="match status" value="1"/>
</dbReference>
<dbReference type="AlphaFoldDB" id="A0A1Q6FD28"/>
<dbReference type="Proteomes" id="UP000187417">
    <property type="component" value="Unassembled WGS sequence"/>
</dbReference>
<evidence type="ECO:0000313" key="3">
    <source>
        <dbReference type="Proteomes" id="UP000187417"/>
    </source>
</evidence>
<gene>
    <name evidence="2" type="ORF">BHV66_01475</name>
</gene>
<organism evidence="2 3">
    <name type="scientific">Alistipes putredinis</name>
    <dbReference type="NCBI Taxonomy" id="28117"/>
    <lineage>
        <taxon>Bacteria</taxon>
        <taxon>Pseudomonadati</taxon>
        <taxon>Bacteroidota</taxon>
        <taxon>Bacteroidia</taxon>
        <taxon>Bacteroidales</taxon>
        <taxon>Rikenellaceae</taxon>
        <taxon>Alistipes</taxon>
    </lineage>
</organism>
<evidence type="ECO:0008006" key="4">
    <source>
        <dbReference type="Google" id="ProtNLM"/>
    </source>
</evidence>
<dbReference type="InterPro" id="IPR021109">
    <property type="entry name" value="Peptidase_aspartic_dom_sf"/>
</dbReference>
<keyword evidence="1" id="KW-0732">Signal</keyword>